<dbReference type="Gene3D" id="3.40.50.410">
    <property type="entry name" value="von Willebrand factor, type A domain"/>
    <property type="match status" value="3"/>
</dbReference>
<dbReference type="Pfam" id="PF00092">
    <property type="entry name" value="VWA"/>
    <property type="match status" value="3"/>
</dbReference>
<evidence type="ECO:0000313" key="4">
    <source>
        <dbReference type="Proteomes" id="UP001164746"/>
    </source>
</evidence>
<dbReference type="SMART" id="SM00327">
    <property type="entry name" value="VWA"/>
    <property type="match status" value="3"/>
</dbReference>
<gene>
    <name evidence="3" type="ORF">MAR_022431</name>
</gene>
<dbReference type="PRINTS" id="PR00453">
    <property type="entry name" value="VWFADOMAIN"/>
</dbReference>
<dbReference type="EMBL" id="CP111014">
    <property type="protein sequence ID" value="WAQ98058.1"/>
    <property type="molecule type" value="Genomic_DNA"/>
</dbReference>
<dbReference type="InterPro" id="IPR002035">
    <property type="entry name" value="VWF_A"/>
</dbReference>
<feature type="chain" id="PRO_5046998263" evidence="1">
    <location>
        <begin position="22"/>
        <end position="632"/>
    </location>
</feature>
<feature type="domain" description="VWFA" evidence="2">
    <location>
        <begin position="445"/>
        <end position="613"/>
    </location>
</feature>
<dbReference type="PROSITE" id="PS50234">
    <property type="entry name" value="VWFA"/>
    <property type="match status" value="3"/>
</dbReference>
<dbReference type="Proteomes" id="UP001164746">
    <property type="component" value="Chromosome 3"/>
</dbReference>
<evidence type="ECO:0000313" key="3">
    <source>
        <dbReference type="EMBL" id="WAQ98058.1"/>
    </source>
</evidence>
<dbReference type="InterPro" id="IPR050525">
    <property type="entry name" value="ECM_Assembly_Org"/>
</dbReference>
<keyword evidence="4" id="KW-1185">Reference proteome</keyword>
<organism evidence="3 4">
    <name type="scientific">Mya arenaria</name>
    <name type="common">Soft-shell clam</name>
    <dbReference type="NCBI Taxonomy" id="6604"/>
    <lineage>
        <taxon>Eukaryota</taxon>
        <taxon>Metazoa</taxon>
        <taxon>Spiralia</taxon>
        <taxon>Lophotrochozoa</taxon>
        <taxon>Mollusca</taxon>
        <taxon>Bivalvia</taxon>
        <taxon>Autobranchia</taxon>
        <taxon>Heteroconchia</taxon>
        <taxon>Euheterodonta</taxon>
        <taxon>Imparidentia</taxon>
        <taxon>Neoheterodontei</taxon>
        <taxon>Myida</taxon>
        <taxon>Myoidea</taxon>
        <taxon>Myidae</taxon>
        <taxon>Mya</taxon>
    </lineage>
</organism>
<accession>A0ABY7DLJ5</accession>
<name>A0ABY7DLJ5_MYAAR</name>
<keyword evidence="1" id="KW-0732">Signal</keyword>
<dbReference type="SUPFAM" id="SSF53300">
    <property type="entry name" value="vWA-like"/>
    <property type="match status" value="3"/>
</dbReference>
<sequence>MDAKHILILTVSVILWTKSCAYPSWECSNKPADIVFILDSSYSIWLSDFKKQTSFVRDVVKQFDIGPGPSQTRVGVLTFGHDVWKQFDLNEKMETTALQEAVEGIQHGHGKWTNTGAAINYALDSMITPAAGSRPGVSKVIIVITDGRSQKWQKTQAAAKRGHDQNMTIFAIGVGRNLDLNELSNIASNPDDEFLFMVDDFSALQTITNRLARTACKISTPAPFITTTNAPSDQSDCGGKPADVFFLIDSSGSITRKDFNKEISFVQSVVKLFDVAMDKTRIGLISFSHDANIVLPLDSLMSKEEVLNKLSNIPHVGGGTNTAEALKLARQQGFSADVVRPNVPKLIIVLTDGLSRDEIQTAREARLAQAMGIKAFAIGIGRAVDMVEIRNIASNPDQQYVFQVEDFSSLETIKDVLADKACGVKPDEARKPDPRAVCLVKKNTDMMFIYDSTSMGVRTSNAISQFLSKVVSGLDLRSGNLRIGRVTDDCPTAGNIPLSSKLTPVDFSEFQLSSYSHMLQKLRRSGFTIEYGGRQGATKLAVLFIDGNMNGLDYNIINEAKLLKAKNNNVFVVTIGNGDIISKIGSEFGQGYHMHVNDYRSLENAGSEFLSQICDFFTFDSLDYNIDYVIPV</sequence>
<dbReference type="PANTHER" id="PTHR24020:SF20">
    <property type="entry name" value="PH DOMAIN-CONTAINING PROTEIN"/>
    <property type="match status" value="1"/>
</dbReference>
<proteinExistence type="predicted"/>
<dbReference type="PANTHER" id="PTHR24020">
    <property type="entry name" value="COLLAGEN ALPHA"/>
    <property type="match status" value="1"/>
</dbReference>
<reference evidence="3" key="1">
    <citation type="submission" date="2022-11" db="EMBL/GenBank/DDBJ databases">
        <title>Centuries of genome instability and evolution in soft-shell clam transmissible cancer (bioRxiv).</title>
        <authorList>
            <person name="Hart S.F.M."/>
            <person name="Yonemitsu M.A."/>
            <person name="Giersch R.M."/>
            <person name="Beal B.F."/>
            <person name="Arriagada G."/>
            <person name="Davis B.W."/>
            <person name="Ostrander E.A."/>
            <person name="Goff S.P."/>
            <person name="Metzger M.J."/>
        </authorList>
    </citation>
    <scope>NUCLEOTIDE SEQUENCE</scope>
    <source>
        <strain evidence="3">MELC-2E11</strain>
        <tissue evidence="3">Siphon/mantle</tissue>
    </source>
</reference>
<feature type="domain" description="VWFA" evidence="2">
    <location>
        <begin position="243"/>
        <end position="417"/>
    </location>
</feature>
<evidence type="ECO:0000256" key="1">
    <source>
        <dbReference type="SAM" id="SignalP"/>
    </source>
</evidence>
<protein>
    <submittedName>
        <fullName evidence="3">MATN1-like protein</fullName>
    </submittedName>
</protein>
<feature type="signal peptide" evidence="1">
    <location>
        <begin position="1"/>
        <end position="21"/>
    </location>
</feature>
<feature type="domain" description="VWFA" evidence="2">
    <location>
        <begin position="33"/>
        <end position="211"/>
    </location>
</feature>
<evidence type="ECO:0000259" key="2">
    <source>
        <dbReference type="PROSITE" id="PS50234"/>
    </source>
</evidence>
<dbReference type="InterPro" id="IPR036465">
    <property type="entry name" value="vWFA_dom_sf"/>
</dbReference>